<comment type="caution">
    <text evidence="2">The sequence shown here is derived from an EMBL/GenBank/DDBJ whole genome shotgun (WGS) entry which is preliminary data.</text>
</comment>
<evidence type="ECO:0000256" key="1">
    <source>
        <dbReference type="SAM" id="MobiDB-lite"/>
    </source>
</evidence>
<feature type="region of interest" description="Disordered" evidence="1">
    <location>
        <begin position="94"/>
        <end position="125"/>
    </location>
</feature>
<organism evidence="2 3">
    <name type="scientific">Cymbomonas tetramitiformis</name>
    <dbReference type="NCBI Taxonomy" id="36881"/>
    <lineage>
        <taxon>Eukaryota</taxon>
        <taxon>Viridiplantae</taxon>
        <taxon>Chlorophyta</taxon>
        <taxon>Pyramimonadophyceae</taxon>
        <taxon>Pyramimonadales</taxon>
        <taxon>Pyramimonadaceae</taxon>
        <taxon>Cymbomonas</taxon>
    </lineage>
</organism>
<reference evidence="2 3" key="1">
    <citation type="journal article" date="2015" name="Genome Biol. Evol.">
        <title>Comparative Genomics of a Bacterivorous Green Alga Reveals Evolutionary Causalities and Consequences of Phago-Mixotrophic Mode of Nutrition.</title>
        <authorList>
            <person name="Burns J.A."/>
            <person name="Paasch A."/>
            <person name="Narechania A."/>
            <person name="Kim E."/>
        </authorList>
    </citation>
    <scope>NUCLEOTIDE SEQUENCE [LARGE SCALE GENOMIC DNA]</scope>
    <source>
        <strain evidence="2 3">PLY_AMNH</strain>
    </source>
</reference>
<accession>A0AAE0L6Z7</accession>
<dbReference type="Proteomes" id="UP001190700">
    <property type="component" value="Unassembled WGS sequence"/>
</dbReference>
<gene>
    <name evidence="2" type="ORF">CYMTET_17407</name>
</gene>
<proteinExistence type="predicted"/>
<evidence type="ECO:0000313" key="3">
    <source>
        <dbReference type="Proteomes" id="UP001190700"/>
    </source>
</evidence>
<sequence length="185" mass="20561">MPDGTPAQAVWNGVNWVLPQSAPLAGGVSPVPFTLGTHHPVGTYPTPFQQQLQQQQQWLAYQQQQQQWLQQQPLEPMQQQLQQQQLQQQQLQQQHQQQQQQQPQQPHQLAPATSALHDSGADPSSLQHFISIGAAALPDPLQVPLDSGVQQNVLGGTQLLVRHLPAVATTSETRRRRRSRRASSG</sequence>
<feature type="compositionally biased region" description="Low complexity" evidence="1">
    <location>
        <begin position="94"/>
        <end position="109"/>
    </location>
</feature>
<keyword evidence="3" id="KW-1185">Reference proteome</keyword>
<protein>
    <submittedName>
        <fullName evidence="2">Uncharacterized protein</fullName>
    </submittedName>
</protein>
<name>A0AAE0L6Z7_9CHLO</name>
<evidence type="ECO:0000313" key="2">
    <source>
        <dbReference type="EMBL" id="KAK3274396.1"/>
    </source>
</evidence>
<dbReference type="EMBL" id="LGRX02007752">
    <property type="protein sequence ID" value="KAK3274396.1"/>
    <property type="molecule type" value="Genomic_DNA"/>
</dbReference>
<dbReference type="AlphaFoldDB" id="A0AAE0L6Z7"/>